<dbReference type="EMBL" id="JBHTJW010000001">
    <property type="protein sequence ID" value="MFD0928474.1"/>
    <property type="molecule type" value="Genomic_DNA"/>
</dbReference>
<proteinExistence type="predicted"/>
<evidence type="ECO:0000313" key="8">
    <source>
        <dbReference type="Proteomes" id="UP001597106"/>
    </source>
</evidence>
<dbReference type="InterPro" id="IPR051906">
    <property type="entry name" value="TolC-like"/>
</dbReference>
<feature type="coiled-coil region" evidence="6">
    <location>
        <begin position="324"/>
        <end position="369"/>
    </location>
</feature>
<keyword evidence="4" id="KW-0472">Membrane</keyword>
<dbReference type="SUPFAM" id="SSF56954">
    <property type="entry name" value="Outer membrane efflux proteins (OEP)"/>
    <property type="match status" value="1"/>
</dbReference>
<organism evidence="7 8">
    <name type="scientific">Methylophilus glucosoxydans</name>
    <dbReference type="NCBI Taxonomy" id="752553"/>
    <lineage>
        <taxon>Bacteria</taxon>
        <taxon>Pseudomonadati</taxon>
        <taxon>Pseudomonadota</taxon>
        <taxon>Betaproteobacteria</taxon>
        <taxon>Nitrosomonadales</taxon>
        <taxon>Methylophilaceae</taxon>
        <taxon>Methylophilus</taxon>
    </lineage>
</organism>
<evidence type="ECO:0000256" key="1">
    <source>
        <dbReference type="ARBA" id="ARBA00004442"/>
    </source>
</evidence>
<sequence>MFHLIRGVNRSLLIAWLAACGVWLAQPALAEKLPASVAQHPTEHEDIVALNARLSLHEVLQQVVAIHPQQALLAAHQQMVNARKIMAKSWLPLAPSVGFSHQNDAWQSDRDEREWQAQMQIPIWLPGQREARSQVASLADNSLSQDQASLQQLAADLLRNAVWEIAMRRNELRLAESRRETLRSIAEDVQKRFRAGEVARLEVMQTSQETLQAERLWITAQAELMHAQFRYQQLTGLNEMPARLEESLSSREGYTESPFWLAAQAKVKLAEGQRDLTMIEQRQNPTLTVNTRTMQGGFDSKFNSSMGLYVNIPLQSEVQRAPLIANAEQNIGDARMQLETLRRQLENSLHEAEHNLHVSRQELAVIEQQQAIASENFALARKAYRLGELDLNQLLRLQLLAFEAERSLSSQQLQVQWNIAKYNQAVGVLP</sequence>
<dbReference type="Proteomes" id="UP001597106">
    <property type="component" value="Unassembled WGS sequence"/>
</dbReference>
<name>A0ABW3GE03_9PROT</name>
<evidence type="ECO:0000256" key="5">
    <source>
        <dbReference type="ARBA" id="ARBA00023237"/>
    </source>
</evidence>
<dbReference type="Gene3D" id="1.20.1600.10">
    <property type="entry name" value="Outer membrane efflux proteins (OEP)"/>
    <property type="match status" value="1"/>
</dbReference>
<gene>
    <name evidence="7" type="ORF">ACFQ1T_01650</name>
</gene>
<accession>A0ABW3GE03</accession>
<dbReference type="RefSeq" id="WP_379073506.1">
    <property type="nucleotide sequence ID" value="NZ_JBHTJW010000001.1"/>
</dbReference>
<keyword evidence="8" id="KW-1185">Reference proteome</keyword>
<keyword evidence="3" id="KW-0812">Transmembrane</keyword>
<comment type="caution">
    <text evidence="7">The sequence shown here is derived from an EMBL/GenBank/DDBJ whole genome shotgun (WGS) entry which is preliminary data.</text>
</comment>
<comment type="subcellular location">
    <subcellularLocation>
        <location evidence="1">Cell outer membrane</location>
    </subcellularLocation>
</comment>
<evidence type="ECO:0000256" key="4">
    <source>
        <dbReference type="ARBA" id="ARBA00023136"/>
    </source>
</evidence>
<dbReference type="PANTHER" id="PTHR30026:SF20">
    <property type="entry name" value="OUTER MEMBRANE PROTEIN TOLC"/>
    <property type="match status" value="1"/>
</dbReference>
<keyword evidence="6" id="KW-0175">Coiled coil</keyword>
<evidence type="ECO:0000256" key="6">
    <source>
        <dbReference type="SAM" id="Coils"/>
    </source>
</evidence>
<evidence type="ECO:0000256" key="3">
    <source>
        <dbReference type="ARBA" id="ARBA00022692"/>
    </source>
</evidence>
<keyword evidence="5" id="KW-0998">Cell outer membrane</keyword>
<evidence type="ECO:0000313" key="7">
    <source>
        <dbReference type="EMBL" id="MFD0928474.1"/>
    </source>
</evidence>
<dbReference type="PANTHER" id="PTHR30026">
    <property type="entry name" value="OUTER MEMBRANE PROTEIN TOLC"/>
    <property type="match status" value="1"/>
</dbReference>
<keyword evidence="2" id="KW-1134">Transmembrane beta strand</keyword>
<protein>
    <submittedName>
        <fullName evidence="7">TolC family protein</fullName>
    </submittedName>
</protein>
<evidence type="ECO:0000256" key="2">
    <source>
        <dbReference type="ARBA" id="ARBA00022452"/>
    </source>
</evidence>
<reference evidence="8" key="1">
    <citation type="journal article" date="2019" name="Int. J. Syst. Evol. Microbiol.">
        <title>The Global Catalogue of Microorganisms (GCM) 10K type strain sequencing project: providing services to taxonomists for standard genome sequencing and annotation.</title>
        <authorList>
            <consortium name="The Broad Institute Genomics Platform"/>
            <consortium name="The Broad Institute Genome Sequencing Center for Infectious Disease"/>
            <person name="Wu L."/>
            <person name="Ma J."/>
        </authorList>
    </citation>
    <scope>NUCLEOTIDE SEQUENCE [LARGE SCALE GENOMIC DNA]</scope>
    <source>
        <strain evidence="8">CCUG 59685</strain>
    </source>
</reference>